<organism evidence="2">
    <name type="scientific">uncultured Caudovirales phage</name>
    <dbReference type="NCBI Taxonomy" id="2100421"/>
    <lineage>
        <taxon>Viruses</taxon>
        <taxon>Duplodnaviria</taxon>
        <taxon>Heunggongvirae</taxon>
        <taxon>Uroviricota</taxon>
        <taxon>Caudoviricetes</taxon>
        <taxon>Peduoviridae</taxon>
        <taxon>Maltschvirus</taxon>
        <taxon>Maltschvirus maltsch</taxon>
    </lineage>
</organism>
<protein>
    <submittedName>
        <fullName evidence="2">Uncharacterized protein</fullName>
    </submittedName>
</protein>
<feature type="region of interest" description="Disordered" evidence="1">
    <location>
        <begin position="1"/>
        <end position="31"/>
    </location>
</feature>
<gene>
    <name evidence="3" type="ORF">UFOVP269_46</name>
    <name evidence="2" type="ORF">UFOVP98_24</name>
</gene>
<evidence type="ECO:0000313" key="3">
    <source>
        <dbReference type="EMBL" id="CAB4134406.1"/>
    </source>
</evidence>
<evidence type="ECO:0000313" key="2">
    <source>
        <dbReference type="EMBL" id="CAB4127758.1"/>
    </source>
</evidence>
<reference evidence="2" key="1">
    <citation type="submission" date="2020-04" db="EMBL/GenBank/DDBJ databases">
        <authorList>
            <person name="Chiriac C."/>
            <person name="Salcher M."/>
            <person name="Ghai R."/>
            <person name="Kavagutti S V."/>
        </authorList>
    </citation>
    <scope>NUCLEOTIDE SEQUENCE</scope>
</reference>
<accession>A0A6J5KYU4</accession>
<feature type="compositionally biased region" description="Basic and acidic residues" evidence="1">
    <location>
        <begin position="14"/>
        <end position="25"/>
    </location>
</feature>
<name>A0A6J5KYU4_9CAUD</name>
<proteinExistence type="predicted"/>
<feature type="compositionally biased region" description="Basic residues" evidence="1">
    <location>
        <begin position="1"/>
        <end position="11"/>
    </location>
</feature>
<dbReference type="EMBL" id="LR796283">
    <property type="protein sequence ID" value="CAB4134406.1"/>
    <property type="molecule type" value="Genomic_DNA"/>
</dbReference>
<evidence type="ECO:0000256" key="1">
    <source>
        <dbReference type="SAM" id="MobiDB-lite"/>
    </source>
</evidence>
<dbReference type="EMBL" id="LR796217">
    <property type="protein sequence ID" value="CAB4127758.1"/>
    <property type="molecule type" value="Genomic_DNA"/>
</dbReference>
<sequence>MPLVKGKKASSKKGFSENVEREMKAGRPQKQAVAIAYSEADRGMKKKKGKK</sequence>